<name>A0A3M4M466_PSECI</name>
<evidence type="ECO:0000313" key="3">
    <source>
        <dbReference type="Proteomes" id="UP000277236"/>
    </source>
</evidence>
<dbReference type="Proteomes" id="UP000277236">
    <property type="component" value="Unassembled WGS sequence"/>
</dbReference>
<reference evidence="2 3" key="1">
    <citation type="submission" date="2018-08" db="EMBL/GenBank/DDBJ databases">
        <title>Recombination of ecologically and evolutionarily significant loci maintains genetic cohesion in the Pseudomonas syringae species complex.</title>
        <authorList>
            <person name="Dillon M."/>
            <person name="Thakur S."/>
            <person name="Almeida R.N.D."/>
            <person name="Weir B.S."/>
            <person name="Guttman D.S."/>
        </authorList>
    </citation>
    <scope>NUCLEOTIDE SEQUENCE [LARGE SCALE GENOMIC DNA]</scope>
    <source>
        <strain evidence="2 3">ICMP 3353</strain>
    </source>
</reference>
<dbReference type="PANTHER" id="PTHR42879:SF2">
    <property type="entry name" value="3-OXOACYL-[ACYL-CARRIER-PROTEIN] REDUCTASE FABG"/>
    <property type="match status" value="1"/>
</dbReference>
<dbReference type="Pfam" id="PF13561">
    <property type="entry name" value="adh_short_C2"/>
    <property type="match status" value="1"/>
</dbReference>
<evidence type="ECO:0000256" key="1">
    <source>
        <dbReference type="ARBA" id="ARBA00006484"/>
    </source>
</evidence>
<dbReference type="EMBL" id="RBRE01000028">
    <property type="protein sequence ID" value="RMQ48453.1"/>
    <property type="molecule type" value="Genomic_DNA"/>
</dbReference>
<gene>
    <name evidence="2" type="ORF">ALQ04_03274</name>
</gene>
<dbReference type="RefSeq" id="WP_052308642.1">
    <property type="nucleotide sequence ID" value="NZ_RBRE01000028.1"/>
</dbReference>
<organism evidence="2 3">
    <name type="scientific">Pseudomonas cichorii</name>
    <dbReference type="NCBI Taxonomy" id="36746"/>
    <lineage>
        <taxon>Bacteria</taxon>
        <taxon>Pseudomonadati</taxon>
        <taxon>Pseudomonadota</taxon>
        <taxon>Gammaproteobacteria</taxon>
        <taxon>Pseudomonadales</taxon>
        <taxon>Pseudomonadaceae</taxon>
        <taxon>Pseudomonas</taxon>
    </lineage>
</organism>
<dbReference type="PRINTS" id="PR00080">
    <property type="entry name" value="SDRFAMILY"/>
</dbReference>
<dbReference type="AlphaFoldDB" id="A0A3M4M466"/>
<protein>
    <submittedName>
        <fullName evidence="2">3-oxoacyl-reductase</fullName>
    </submittedName>
</protein>
<dbReference type="PRINTS" id="PR00081">
    <property type="entry name" value="GDHRDH"/>
</dbReference>
<dbReference type="PANTHER" id="PTHR42879">
    <property type="entry name" value="3-OXOACYL-(ACYL-CARRIER-PROTEIN) REDUCTASE"/>
    <property type="match status" value="1"/>
</dbReference>
<proteinExistence type="inferred from homology"/>
<accession>A0A3M4M466</accession>
<dbReference type="InterPro" id="IPR050259">
    <property type="entry name" value="SDR"/>
</dbReference>
<dbReference type="CDD" id="cd05233">
    <property type="entry name" value="SDR_c"/>
    <property type="match status" value="1"/>
</dbReference>
<dbReference type="InterPro" id="IPR036291">
    <property type="entry name" value="NAD(P)-bd_dom_sf"/>
</dbReference>
<dbReference type="Gene3D" id="3.40.50.720">
    <property type="entry name" value="NAD(P)-binding Rossmann-like Domain"/>
    <property type="match status" value="1"/>
</dbReference>
<dbReference type="InterPro" id="IPR002347">
    <property type="entry name" value="SDR_fam"/>
</dbReference>
<sequence length="119" mass="12634">MAERRWGRIVNMASSNTGRPQKGFFAYIASKCGVIGLTRALAAELGDCGITVNAISPGLIRHRGTEAALPGDLFMREAQLITRTGVPEDLCGLLAFLTSEKSGYITGQVFNVDGGFLLG</sequence>
<evidence type="ECO:0000313" key="2">
    <source>
        <dbReference type="EMBL" id="RMQ48453.1"/>
    </source>
</evidence>
<comment type="similarity">
    <text evidence="1">Belongs to the short-chain dehydrogenases/reductases (SDR) family.</text>
</comment>
<comment type="caution">
    <text evidence="2">The sequence shown here is derived from an EMBL/GenBank/DDBJ whole genome shotgun (WGS) entry which is preliminary data.</text>
</comment>
<dbReference type="SUPFAM" id="SSF51735">
    <property type="entry name" value="NAD(P)-binding Rossmann-fold domains"/>
    <property type="match status" value="1"/>
</dbReference>